<keyword evidence="7" id="KW-1185">Reference proteome</keyword>
<dbReference type="InterPro" id="IPR052786">
    <property type="entry name" value="Spore_wall_assembly"/>
</dbReference>
<gene>
    <name evidence="6" type="ORF">CPB84DRAFT_1676129</name>
</gene>
<feature type="transmembrane region" description="Helical" evidence="5">
    <location>
        <begin position="159"/>
        <end position="179"/>
    </location>
</feature>
<name>A0A9P5NUZ5_GYMJU</name>
<evidence type="ECO:0008006" key="8">
    <source>
        <dbReference type="Google" id="ProtNLM"/>
    </source>
</evidence>
<keyword evidence="3 5" id="KW-1133">Transmembrane helix</keyword>
<evidence type="ECO:0000256" key="3">
    <source>
        <dbReference type="ARBA" id="ARBA00022989"/>
    </source>
</evidence>
<dbReference type="OrthoDB" id="2107885at2759"/>
<keyword evidence="4 5" id="KW-0472">Membrane</keyword>
<evidence type="ECO:0000313" key="6">
    <source>
        <dbReference type="EMBL" id="KAF8906047.1"/>
    </source>
</evidence>
<accession>A0A9P5NUZ5</accession>
<feature type="transmembrane region" description="Helical" evidence="5">
    <location>
        <begin position="213"/>
        <end position="234"/>
    </location>
</feature>
<sequence length="286" mass="30997">MDFIRDYILLSRDALLSKAWAYPVLGVTYLASHPNLYSALSPVITKAVLTSVSITGALFFFTYLPQVAFCALFSGPLAFVTATLLVLSESYVLVSVVSKAFFLSTAQDRIFDAVLLQLGKQQLVERGRQVRSNSSGFKVLGRSLTQPLSRFSKEGTMRYVLSLPLNSIPGIGTAFFLLYNGIKAGPSFHARYFQLKDYDKTARDAFVESKRGAYTAFGATALALNLVPGVGLLFNITSTIGAALWANKLEDTEASSAGSGRHVDHVGQSAGDVSVEDKVRVKLDPM</sequence>
<reference evidence="6" key="1">
    <citation type="submission" date="2020-11" db="EMBL/GenBank/DDBJ databases">
        <authorList>
            <consortium name="DOE Joint Genome Institute"/>
            <person name="Ahrendt S."/>
            <person name="Riley R."/>
            <person name="Andreopoulos W."/>
            <person name="LaButti K."/>
            <person name="Pangilinan J."/>
            <person name="Ruiz-duenas F.J."/>
            <person name="Barrasa J.M."/>
            <person name="Sanchez-Garcia M."/>
            <person name="Camarero S."/>
            <person name="Miyauchi S."/>
            <person name="Serrano A."/>
            <person name="Linde D."/>
            <person name="Babiker R."/>
            <person name="Drula E."/>
            <person name="Ayuso-Fernandez I."/>
            <person name="Pacheco R."/>
            <person name="Padilla G."/>
            <person name="Ferreira P."/>
            <person name="Barriuso J."/>
            <person name="Kellner H."/>
            <person name="Castanera R."/>
            <person name="Alfaro M."/>
            <person name="Ramirez L."/>
            <person name="Pisabarro A.G."/>
            <person name="Kuo A."/>
            <person name="Tritt A."/>
            <person name="Lipzen A."/>
            <person name="He G."/>
            <person name="Yan M."/>
            <person name="Ng V."/>
            <person name="Cullen D."/>
            <person name="Martin F."/>
            <person name="Rosso M.-N."/>
            <person name="Henrissat B."/>
            <person name="Hibbett D."/>
            <person name="Martinez A.T."/>
            <person name="Grigoriev I.V."/>
        </authorList>
    </citation>
    <scope>NUCLEOTIDE SEQUENCE</scope>
    <source>
        <strain evidence="6">AH 44721</strain>
    </source>
</reference>
<comment type="subcellular location">
    <subcellularLocation>
        <location evidence="1">Membrane</location>
        <topology evidence="1">Multi-pass membrane protein</topology>
    </subcellularLocation>
</comment>
<dbReference type="AlphaFoldDB" id="A0A9P5NUZ5"/>
<comment type="caution">
    <text evidence="6">The sequence shown here is derived from an EMBL/GenBank/DDBJ whole genome shotgun (WGS) entry which is preliminary data.</text>
</comment>
<dbReference type="InterPro" id="IPR059112">
    <property type="entry name" value="CysZ/EI24"/>
</dbReference>
<organism evidence="6 7">
    <name type="scientific">Gymnopilus junonius</name>
    <name type="common">Spectacular rustgill mushroom</name>
    <name type="synonym">Gymnopilus spectabilis subsp. junonius</name>
    <dbReference type="NCBI Taxonomy" id="109634"/>
    <lineage>
        <taxon>Eukaryota</taxon>
        <taxon>Fungi</taxon>
        <taxon>Dikarya</taxon>
        <taxon>Basidiomycota</taxon>
        <taxon>Agaricomycotina</taxon>
        <taxon>Agaricomycetes</taxon>
        <taxon>Agaricomycetidae</taxon>
        <taxon>Agaricales</taxon>
        <taxon>Agaricineae</taxon>
        <taxon>Hymenogastraceae</taxon>
        <taxon>Gymnopilus</taxon>
    </lineage>
</organism>
<feature type="transmembrane region" description="Helical" evidence="5">
    <location>
        <begin position="47"/>
        <end position="65"/>
    </location>
</feature>
<evidence type="ECO:0000256" key="2">
    <source>
        <dbReference type="ARBA" id="ARBA00022692"/>
    </source>
</evidence>
<evidence type="ECO:0000313" key="7">
    <source>
        <dbReference type="Proteomes" id="UP000724874"/>
    </source>
</evidence>
<dbReference type="Proteomes" id="UP000724874">
    <property type="component" value="Unassembled WGS sequence"/>
</dbReference>
<dbReference type="Pfam" id="PF07264">
    <property type="entry name" value="EI24"/>
    <property type="match status" value="1"/>
</dbReference>
<evidence type="ECO:0000256" key="4">
    <source>
        <dbReference type="ARBA" id="ARBA00023136"/>
    </source>
</evidence>
<feature type="transmembrane region" description="Helical" evidence="5">
    <location>
        <begin position="77"/>
        <end position="102"/>
    </location>
</feature>
<dbReference type="EMBL" id="JADNYJ010000020">
    <property type="protein sequence ID" value="KAF8906047.1"/>
    <property type="molecule type" value="Genomic_DNA"/>
</dbReference>
<dbReference type="PANTHER" id="PTHR34292:SF2">
    <property type="entry name" value="OUTER SPORE WALL PROTEIN LDS1"/>
    <property type="match status" value="1"/>
</dbReference>
<evidence type="ECO:0000256" key="1">
    <source>
        <dbReference type="ARBA" id="ARBA00004141"/>
    </source>
</evidence>
<evidence type="ECO:0000256" key="5">
    <source>
        <dbReference type="SAM" id="Phobius"/>
    </source>
</evidence>
<dbReference type="PANTHER" id="PTHR34292">
    <property type="entry name" value="OUTER SPORE WALL PROTEIN LDS1"/>
    <property type="match status" value="1"/>
</dbReference>
<protein>
    <recommendedName>
        <fullName evidence="8">Outer spore wall protein RRT8</fullName>
    </recommendedName>
</protein>
<proteinExistence type="predicted"/>
<keyword evidence="2 5" id="KW-0812">Transmembrane</keyword>